<reference evidence="2" key="1">
    <citation type="submission" date="2018-11" db="EMBL/GenBank/DDBJ databases">
        <authorList>
            <consortium name="Pathogen Informatics"/>
        </authorList>
    </citation>
    <scope>NUCLEOTIDE SEQUENCE</scope>
</reference>
<comment type="caution">
    <text evidence="2">The sequence shown here is derived from an EMBL/GenBank/DDBJ whole genome shotgun (WGS) entry which is preliminary data.</text>
</comment>
<evidence type="ECO:0000313" key="3">
    <source>
        <dbReference type="Proteomes" id="UP000784294"/>
    </source>
</evidence>
<accession>A0A448X010</accession>
<protein>
    <submittedName>
        <fullName evidence="2">Uncharacterized protein</fullName>
    </submittedName>
</protein>
<sequence length="82" mass="8801">MEKAKDYQPGSPSQKQTPGPEEPTPSAEVSNLATRLAHKLDSAKPRTADAVLPFETTGTPCSPVCSYKTTQQPHTSLKHSLP</sequence>
<name>A0A448X010_9PLAT</name>
<dbReference type="AlphaFoldDB" id="A0A448X010"/>
<evidence type="ECO:0000256" key="1">
    <source>
        <dbReference type="SAM" id="MobiDB-lite"/>
    </source>
</evidence>
<organism evidence="2 3">
    <name type="scientific">Protopolystoma xenopodis</name>
    <dbReference type="NCBI Taxonomy" id="117903"/>
    <lineage>
        <taxon>Eukaryota</taxon>
        <taxon>Metazoa</taxon>
        <taxon>Spiralia</taxon>
        <taxon>Lophotrochozoa</taxon>
        <taxon>Platyhelminthes</taxon>
        <taxon>Monogenea</taxon>
        <taxon>Polyopisthocotylea</taxon>
        <taxon>Polystomatidea</taxon>
        <taxon>Polystomatidae</taxon>
        <taxon>Protopolystoma</taxon>
    </lineage>
</organism>
<evidence type="ECO:0000313" key="2">
    <source>
        <dbReference type="EMBL" id="VEL24529.1"/>
    </source>
</evidence>
<keyword evidence="3" id="KW-1185">Reference proteome</keyword>
<feature type="region of interest" description="Disordered" evidence="1">
    <location>
        <begin position="55"/>
        <end position="82"/>
    </location>
</feature>
<dbReference type="Proteomes" id="UP000784294">
    <property type="component" value="Unassembled WGS sequence"/>
</dbReference>
<proteinExistence type="predicted"/>
<dbReference type="EMBL" id="CAAALY010068204">
    <property type="protein sequence ID" value="VEL24529.1"/>
    <property type="molecule type" value="Genomic_DNA"/>
</dbReference>
<feature type="region of interest" description="Disordered" evidence="1">
    <location>
        <begin position="1"/>
        <end position="30"/>
    </location>
</feature>
<gene>
    <name evidence="2" type="ORF">PXEA_LOCUS17969</name>
</gene>